<reference evidence="2 3" key="1">
    <citation type="journal article" date="2011" name="Appl. Environ. Microbiol.">
        <title>Methanogenic archaea isolated from Taiwan's Chelungpu fault.</title>
        <authorList>
            <person name="Wu S.Y."/>
            <person name="Lai M.C."/>
        </authorList>
    </citation>
    <scope>NUCLEOTIDE SEQUENCE [LARGE SCALE GENOMIC DNA]</scope>
    <source>
        <strain evidence="2 3">St545Mb</strain>
    </source>
</reference>
<name>A0AAE3HAX2_9EURY</name>
<evidence type="ECO:0000313" key="2">
    <source>
        <dbReference type="EMBL" id="MCQ6963001.1"/>
    </source>
</evidence>
<accession>A0AAE3HAX2</accession>
<sequence>MNSPNDRPNLVDRFFIRLSRPENLARIIRWAWLISLMMLVLGYIIIYTKVRHLIPI</sequence>
<organism evidence="2 3">
    <name type="scientific">Methanolobus chelungpuianus</name>
    <dbReference type="NCBI Taxonomy" id="502115"/>
    <lineage>
        <taxon>Archaea</taxon>
        <taxon>Methanobacteriati</taxon>
        <taxon>Methanobacteriota</taxon>
        <taxon>Stenosarchaea group</taxon>
        <taxon>Methanomicrobia</taxon>
        <taxon>Methanosarcinales</taxon>
        <taxon>Methanosarcinaceae</taxon>
        <taxon>Methanolobus</taxon>
    </lineage>
</organism>
<comment type="caution">
    <text evidence="2">The sequence shown here is derived from an EMBL/GenBank/DDBJ whole genome shotgun (WGS) entry which is preliminary data.</text>
</comment>
<gene>
    <name evidence="2" type="ORF">PV02_08040</name>
</gene>
<feature type="transmembrane region" description="Helical" evidence="1">
    <location>
        <begin position="27"/>
        <end position="46"/>
    </location>
</feature>
<dbReference type="Proteomes" id="UP001206983">
    <property type="component" value="Unassembled WGS sequence"/>
</dbReference>
<keyword evidence="3" id="KW-1185">Reference proteome</keyword>
<keyword evidence="1" id="KW-1133">Transmembrane helix</keyword>
<dbReference type="AlphaFoldDB" id="A0AAE3HAX2"/>
<evidence type="ECO:0000256" key="1">
    <source>
        <dbReference type="SAM" id="Phobius"/>
    </source>
</evidence>
<proteinExistence type="predicted"/>
<protein>
    <submittedName>
        <fullName evidence="2">ATP synthase subunit G</fullName>
    </submittedName>
</protein>
<evidence type="ECO:0000313" key="3">
    <source>
        <dbReference type="Proteomes" id="UP001206983"/>
    </source>
</evidence>
<dbReference type="EMBL" id="JTEO01000004">
    <property type="protein sequence ID" value="MCQ6963001.1"/>
    <property type="molecule type" value="Genomic_DNA"/>
</dbReference>
<keyword evidence="1" id="KW-0472">Membrane</keyword>
<keyword evidence="1" id="KW-0812">Transmembrane</keyword>